<evidence type="ECO:0000313" key="11">
    <source>
        <dbReference type="Proteomes" id="UP000623461"/>
    </source>
</evidence>
<dbReference type="CDD" id="cd14014">
    <property type="entry name" value="STKc_PknB_like"/>
    <property type="match status" value="1"/>
</dbReference>
<dbReference type="Pfam" id="PF00069">
    <property type="entry name" value="Pkinase"/>
    <property type="match status" value="1"/>
</dbReference>
<dbReference type="SUPFAM" id="SSF56112">
    <property type="entry name" value="Protein kinase-like (PK-like)"/>
    <property type="match status" value="1"/>
</dbReference>
<dbReference type="Proteomes" id="UP000623461">
    <property type="component" value="Unassembled WGS sequence"/>
</dbReference>
<sequence length="318" mass="33688">MEAIGRYQLRHRLGAGAFATVWLAHDPDLAVPVAVKVLADNWSADLDIRQRFLAEARLLRRLSDDRVVRVHDLGELPDGRPYFVMDYVDGGTVADVLKAVVASDEARDPLRALAIGADAARGLHVLHEHGVVHRDVKPGNLLLTQRDGRDHVVIADLGMAKALAESSGLTVTAGTPAYMAPEQAHGAKGFDERADVYAAAAVTYALLTGTAPYAVDGGLLSIATRDPKLSPAAVGPVAGTPRELDELLRSALAHDPARRPRTALELADRLDGIRHRLESEGPGAAPATTWGGGALAGLAAATFTVFTLATWLTLRLLG</sequence>
<dbReference type="PROSITE" id="PS50011">
    <property type="entry name" value="PROTEIN_KINASE_DOM"/>
    <property type="match status" value="1"/>
</dbReference>
<accession>A0ABQ2HYE4</accession>
<evidence type="ECO:0000256" key="7">
    <source>
        <dbReference type="PROSITE-ProRule" id="PRU10141"/>
    </source>
</evidence>
<evidence type="ECO:0000259" key="9">
    <source>
        <dbReference type="PROSITE" id="PS50011"/>
    </source>
</evidence>
<dbReference type="PROSITE" id="PS00108">
    <property type="entry name" value="PROTEIN_KINASE_ST"/>
    <property type="match status" value="1"/>
</dbReference>
<keyword evidence="4 7" id="KW-0547">Nucleotide-binding</keyword>
<dbReference type="PANTHER" id="PTHR43289">
    <property type="entry name" value="MITOGEN-ACTIVATED PROTEIN KINASE KINASE KINASE 20-RELATED"/>
    <property type="match status" value="1"/>
</dbReference>
<dbReference type="InterPro" id="IPR017441">
    <property type="entry name" value="Protein_kinase_ATP_BS"/>
</dbReference>
<evidence type="ECO:0000256" key="6">
    <source>
        <dbReference type="ARBA" id="ARBA00022840"/>
    </source>
</evidence>
<keyword evidence="8" id="KW-0472">Membrane</keyword>
<dbReference type="InterPro" id="IPR011009">
    <property type="entry name" value="Kinase-like_dom_sf"/>
</dbReference>
<dbReference type="Gene3D" id="3.30.200.20">
    <property type="entry name" value="Phosphorylase Kinase, domain 1"/>
    <property type="match status" value="1"/>
</dbReference>
<dbReference type="PANTHER" id="PTHR43289:SF6">
    <property type="entry name" value="SERINE_THREONINE-PROTEIN KINASE NEKL-3"/>
    <property type="match status" value="1"/>
</dbReference>
<organism evidence="10 11">
    <name type="scientific">Terrabacter tumescens</name>
    <dbReference type="NCBI Taxonomy" id="60443"/>
    <lineage>
        <taxon>Bacteria</taxon>
        <taxon>Bacillati</taxon>
        <taxon>Actinomycetota</taxon>
        <taxon>Actinomycetes</taxon>
        <taxon>Micrococcales</taxon>
        <taxon>Intrasporangiaceae</taxon>
        <taxon>Terrabacter</taxon>
    </lineage>
</organism>
<feature type="domain" description="Protein kinase" evidence="9">
    <location>
        <begin position="7"/>
        <end position="278"/>
    </location>
</feature>
<evidence type="ECO:0000256" key="1">
    <source>
        <dbReference type="ARBA" id="ARBA00012513"/>
    </source>
</evidence>
<keyword evidence="2" id="KW-0723">Serine/threonine-protein kinase</keyword>
<keyword evidence="11" id="KW-1185">Reference proteome</keyword>
<protein>
    <recommendedName>
        <fullName evidence="1">non-specific serine/threonine protein kinase</fullName>
        <ecNumber evidence="1">2.7.11.1</ecNumber>
    </recommendedName>
</protein>
<keyword evidence="8" id="KW-0812">Transmembrane</keyword>
<evidence type="ECO:0000256" key="2">
    <source>
        <dbReference type="ARBA" id="ARBA00022527"/>
    </source>
</evidence>
<evidence type="ECO:0000256" key="3">
    <source>
        <dbReference type="ARBA" id="ARBA00022679"/>
    </source>
</evidence>
<dbReference type="InterPro" id="IPR008271">
    <property type="entry name" value="Ser/Thr_kinase_AS"/>
</dbReference>
<reference evidence="11" key="1">
    <citation type="journal article" date="2019" name="Int. J. Syst. Evol. Microbiol.">
        <title>The Global Catalogue of Microorganisms (GCM) 10K type strain sequencing project: providing services to taxonomists for standard genome sequencing and annotation.</title>
        <authorList>
            <consortium name="The Broad Institute Genomics Platform"/>
            <consortium name="The Broad Institute Genome Sequencing Center for Infectious Disease"/>
            <person name="Wu L."/>
            <person name="Ma J."/>
        </authorList>
    </citation>
    <scope>NUCLEOTIDE SEQUENCE [LARGE SCALE GENOMIC DNA]</scope>
    <source>
        <strain evidence="11">JCM 1365</strain>
    </source>
</reference>
<keyword evidence="3" id="KW-0808">Transferase</keyword>
<evidence type="ECO:0000256" key="4">
    <source>
        <dbReference type="ARBA" id="ARBA00022741"/>
    </source>
</evidence>
<comment type="caution">
    <text evidence="10">The sequence shown here is derived from an EMBL/GenBank/DDBJ whole genome shotgun (WGS) entry which is preliminary data.</text>
</comment>
<feature type="binding site" evidence="7">
    <location>
        <position position="36"/>
    </location>
    <ligand>
        <name>ATP</name>
        <dbReference type="ChEBI" id="CHEBI:30616"/>
    </ligand>
</feature>
<dbReference type="RefSeq" id="WP_043416432.1">
    <property type="nucleotide sequence ID" value="NZ_BMNZ01000004.1"/>
</dbReference>
<gene>
    <name evidence="10" type="ORF">GCM10009721_22130</name>
</gene>
<dbReference type="EC" id="2.7.11.1" evidence="1"/>
<dbReference type="PROSITE" id="PS00107">
    <property type="entry name" value="PROTEIN_KINASE_ATP"/>
    <property type="match status" value="1"/>
</dbReference>
<evidence type="ECO:0000313" key="10">
    <source>
        <dbReference type="EMBL" id="GGM95316.1"/>
    </source>
</evidence>
<dbReference type="Gene3D" id="1.10.510.10">
    <property type="entry name" value="Transferase(Phosphotransferase) domain 1"/>
    <property type="match status" value="1"/>
</dbReference>
<evidence type="ECO:0000256" key="5">
    <source>
        <dbReference type="ARBA" id="ARBA00022777"/>
    </source>
</evidence>
<proteinExistence type="predicted"/>
<keyword evidence="5" id="KW-0418">Kinase</keyword>
<name>A0ABQ2HYE4_9MICO</name>
<keyword evidence="6 7" id="KW-0067">ATP-binding</keyword>
<dbReference type="InterPro" id="IPR000719">
    <property type="entry name" value="Prot_kinase_dom"/>
</dbReference>
<dbReference type="EMBL" id="BMNZ01000004">
    <property type="protein sequence ID" value="GGM95316.1"/>
    <property type="molecule type" value="Genomic_DNA"/>
</dbReference>
<keyword evidence="8" id="KW-1133">Transmembrane helix</keyword>
<evidence type="ECO:0000256" key="8">
    <source>
        <dbReference type="SAM" id="Phobius"/>
    </source>
</evidence>
<dbReference type="SMART" id="SM00220">
    <property type="entry name" value="S_TKc"/>
    <property type="match status" value="1"/>
</dbReference>
<feature type="transmembrane region" description="Helical" evidence="8">
    <location>
        <begin position="290"/>
        <end position="314"/>
    </location>
</feature>